<feature type="domain" description="Bacterial bifunctional deaminase-reductase C-terminal" evidence="1">
    <location>
        <begin position="2"/>
        <end position="175"/>
    </location>
</feature>
<sequence length="184" mass="20033">MLIYSMSVSVDGFIADRDGGFAWTGLSEELFRFHLEQVSALGGYLLGRRLYETMLVWETDPSLRDSESRAEFADVWSALPKVVFSRTLGSVQGNARLAEASVAEEIAAALDATDKDVSIGGAGLAAVAFEAGLVDELRMFRYPVVVGGGTPFLPPVAEQVQLELAETRTFGSSVVYERYLRSPR</sequence>
<reference evidence="2 3" key="1">
    <citation type="journal article" date="2019" name="Int. J. Syst. Evol. Microbiol.">
        <title>The Global Catalogue of Microorganisms (GCM) 10K type strain sequencing project: providing services to taxonomists for standard genome sequencing and annotation.</title>
        <authorList>
            <consortium name="The Broad Institute Genomics Platform"/>
            <consortium name="The Broad Institute Genome Sequencing Center for Infectious Disease"/>
            <person name="Wu L."/>
            <person name="Ma J."/>
        </authorList>
    </citation>
    <scope>NUCLEOTIDE SEQUENCE [LARGE SCALE GENOMIC DNA]</scope>
    <source>
        <strain evidence="2 3">JCM 16013</strain>
    </source>
</reference>
<dbReference type="EMBL" id="BAAAQM010000020">
    <property type="protein sequence ID" value="GAA1974523.1"/>
    <property type="molecule type" value="Genomic_DNA"/>
</dbReference>
<dbReference type="InterPro" id="IPR050765">
    <property type="entry name" value="Riboflavin_Biosynth_HTPR"/>
</dbReference>
<dbReference type="PANTHER" id="PTHR38011:SF11">
    <property type="entry name" value="2,5-DIAMINO-6-RIBOSYLAMINO-4(3H)-PYRIMIDINONE 5'-PHOSPHATE REDUCTASE"/>
    <property type="match status" value="1"/>
</dbReference>
<dbReference type="InterPro" id="IPR024072">
    <property type="entry name" value="DHFR-like_dom_sf"/>
</dbReference>
<dbReference type="Gene3D" id="3.40.430.10">
    <property type="entry name" value="Dihydrofolate Reductase, subunit A"/>
    <property type="match status" value="1"/>
</dbReference>
<evidence type="ECO:0000313" key="2">
    <source>
        <dbReference type="EMBL" id="GAA1974523.1"/>
    </source>
</evidence>
<dbReference type="PANTHER" id="PTHR38011">
    <property type="entry name" value="DIHYDROFOLATE REDUCTASE FAMILY PROTEIN (AFU_ORTHOLOGUE AFUA_8G06820)"/>
    <property type="match status" value="1"/>
</dbReference>
<gene>
    <name evidence="2" type="ORF">GCM10009838_38180</name>
</gene>
<keyword evidence="3" id="KW-1185">Reference proteome</keyword>
<dbReference type="RefSeq" id="WP_344658458.1">
    <property type="nucleotide sequence ID" value="NZ_BAAAQM010000020.1"/>
</dbReference>
<dbReference type="Pfam" id="PF01872">
    <property type="entry name" value="RibD_C"/>
    <property type="match status" value="1"/>
</dbReference>
<protein>
    <submittedName>
        <fullName evidence="2">Dihydrofolate reductase family protein</fullName>
    </submittedName>
</protein>
<evidence type="ECO:0000313" key="3">
    <source>
        <dbReference type="Proteomes" id="UP001499854"/>
    </source>
</evidence>
<name>A0ABN2RT91_9ACTN</name>
<proteinExistence type="predicted"/>
<dbReference type="SUPFAM" id="SSF53597">
    <property type="entry name" value="Dihydrofolate reductase-like"/>
    <property type="match status" value="1"/>
</dbReference>
<evidence type="ECO:0000259" key="1">
    <source>
        <dbReference type="Pfam" id="PF01872"/>
    </source>
</evidence>
<dbReference type="Proteomes" id="UP001499854">
    <property type="component" value="Unassembled WGS sequence"/>
</dbReference>
<accession>A0ABN2RT91</accession>
<comment type="caution">
    <text evidence="2">The sequence shown here is derived from an EMBL/GenBank/DDBJ whole genome shotgun (WGS) entry which is preliminary data.</text>
</comment>
<dbReference type="InterPro" id="IPR002734">
    <property type="entry name" value="RibDG_C"/>
</dbReference>
<organism evidence="2 3">
    <name type="scientific">Catenulispora subtropica</name>
    <dbReference type="NCBI Taxonomy" id="450798"/>
    <lineage>
        <taxon>Bacteria</taxon>
        <taxon>Bacillati</taxon>
        <taxon>Actinomycetota</taxon>
        <taxon>Actinomycetes</taxon>
        <taxon>Catenulisporales</taxon>
        <taxon>Catenulisporaceae</taxon>
        <taxon>Catenulispora</taxon>
    </lineage>
</organism>